<dbReference type="InterPro" id="IPR027417">
    <property type="entry name" value="P-loop_NTPase"/>
</dbReference>
<evidence type="ECO:0000256" key="6">
    <source>
        <dbReference type="ARBA" id="ARBA00022840"/>
    </source>
</evidence>
<comment type="subcellular location">
    <subcellularLocation>
        <location evidence="1">Cell inner membrane</location>
        <topology evidence="1">Peripheral membrane protein</topology>
    </subcellularLocation>
</comment>
<dbReference type="InterPro" id="IPR003439">
    <property type="entry name" value="ABC_transporter-like_ATP-bd"/>
</dbReference>
<name>A0ABU9BH49_9BURK</name>
<dbReference type="Pfam" id="PF00005">
    <property type="entry name" value="ABC_tran"/>
    <property type="match status" value="2"/>
</dbReference>
<organism evidence="10 11">
    <name type="scientific">Pseudaquabacterium rugosum</name>
    <dbReference type="NCBI Taxonomy" id="2984194"/>
    <lineage>
        <taxon>Bacteria</taxon>
        <taxon>Pseudomonadati</taxon>
        <taxon>Pseudomonadota</taxon>
        <taxon>Betaproteobacteria</taxon>
        <taxon>Burkholderiales</taxon>
        <taxon>Sphaerotilaceae</taxon>
        <taxon>Pseudaquabacterium</taxon>
    </lineage>
</organism>
<keyword evidence="3" id="KW-0813">Transport</keyword>
<dbReference type="RefSeq" id="WP_341376033.1">
    <property type="nucleotide sequence ID" value="NZ_JBBUTF010000021.1"/>
</dbReference>
<evidence type="ECO:0000256" key="8">
    <source>
        <dbReference type="SAM" id="MobiDB-lite"/>
    </source>
</evidence>
<feature type="domain" description="ABC transporter" evidence="9">
    <location>
        <begin position="9"/>
        <end position="252"/>
    </location>
</feature>
<feature type="region of interest" description="Disordered" evidence="8">
    <location>
        <begin position="481"/>
        <end position="502"/>
    </location>
</feature>
<dbReference type="GO" id="GO:0005524">
    <property type="term" value="F:ATP binding"/>
    <property type="evidence" value="ECO:0007669"/>
    <property type="project" value="UniProtKB-KW"/>
</dbReference>
<evidence type="ECO:0000313" key="11">
    <source>
        <dbReference type="Proteomes" id="UP001368500"/>
    </source>
</evidence>
<dbReference type="PANTHER" id="PTHR43297:SF7">
    <property type="entry name" value="D,D-DIPEPTIDE TRANSPORT ATP-BINDING PROTEIN DDPD-RELATED"/>
    <property type="match status" value="1"/>
</dbReference>
<evidence type="ECO:0000259" key="9">
    <source>
        <dbReference type="PROSITE" id="PS50893"/>
    </source>
</evidence>
<evidence type="ECO:0000256" key="7">
    <source>
        <dbReference type="ARBA" id="ARBA00023136"/>
    </source>
</evidence>
<keyword evidence="7" id="KW-0472">Membrane</keyword>
<dbReference type="EMBL" id="JBBUTF010000021">
    <property type="protein sequence ID" value="MEK8028247.1"/>
    <property type="molecule type" value="Genomic_DNA"/>
</dbReference>
<protein>
    <submittedName>
        <fullName evidence="10">ATP-binding cassette domain-containing protein</fullName>
    </submittedName>
</protein>
<dbReference type="SMART" id="SM00382">
    <property type="entry name" value="AAA"/>
    <property type="match status" value="2"/>
</dbReference>
<keyword evidence="5" id="KW-0547">Nucleotide-binding</keyword>
<keyword evidence="11" id="KW-1185">Reference proteome</keyword>
<evidence type="ECO:0000256" key="3">
    <source>
        <dbReference type="ARBA" id="ARBA00022448"/>
    </source>
</evidence>
<sequence length="502" mass="53823">MTQTSDIVLQATDLGVHLRALPARRLLDGCSFTLRAGQRLTLVGESGAGKSLLAQAIMGTLPAALAAHGRLDVLGRATDGQRERTRSLWGRELVMLPQEPWTALNPLMRLGLQVAETGRHAAGLPWPEARARAAQHLQALGLAQAGGQWLHQVSGGMAQRVGIACASQSDARVLIADEPTKGLDAGACAQVADLLARAQRQGQALLTITHDLDLARHLGGELAVLRQGRIIEAGPADAVLQAPRHDYTRALIAAQPRHWPALWPVRSDRVAIIADEPLIRADDIGVDFGPRRVLDGASLTITAGQALAVVGPSGCGKTTLGHVLVGVQAIARGRVQRRAGVPAWRFQKLYQDPVASFAPGQRLRQGLDDLVRLHRLEAERIPALLQRLKLDEALLARHPGEVSGGELQRLALLRVLLLRPAFVFADEPTSRLDALTQRETLGLLCEELGAEGCALLLVSHDPDLARQATQQCWHMAAGRLQAGHPAQDRPASVAETGHPDPR</sequence>
<dbReference type="InterPro" id="IPR003593">
    <property type="entry name" value="AAA+_ATPase"/>
</dbReference>
<dbReference type="Gene3D" id="3.40.50.300">
    <property type="entry name" value="P-loop containing nucleotide triphosphate hydrolases"/>
    <property type="match status" value="2"/>
</dbReference>
<dbReference type="PROSITE" id="PS00211">
    <property type="entry name" value="ABC_TRANSPORTER_1"/>
    <property type="match status" value="2"/>
</dbReference>
<keyword evidence="6 10" id="KW-0067">ATP-binding</keyword>
<evidence type="ECO:0000256" key="2">
    <source>
        <dbReference type="ARBA" id="ARBA00005417"/>
    </source>
</evidence>
<dbReference type="InterPro" id="IPR050388">
    <property type="entry name" value="ABC_Ni/Peptide_Import"/>
</dbReference>
<proteinExistence type="inferred from homology"/>
<comment type="caution">
    <text evidence="10">The sequence shown here is derived from an EMBL/GenBank/DDBJ whole genome shotgun (WGS) entry which is preliminary data.</text>
</comment>
<dbReference type="PROSITE" id="PS50893">
    <property type="entry name" value="ABC_TRANSPORTER_2"/>
    <property type="match status" value="2"/>
</dbReference>
<evidence type="ECO:0000313" key="10">
    <source>
        <dbReference type="EMBL" id="MEK8028247.1"/>
    </source>
</evidence>
<accession>A0ABU9BH49</accession>
<gene>
    <name evidence="10" type="ORF">AACH11_19980</name>
</gene>
<dbReference type="PANTHER" id="PTHR43297">
    <property type="entry name" value="OLIGOPEPTIDE TRANSPORT ATP-BINDING PROTEIN APPD"/>
    <property type="match status" value="1"/>
</dbReference>
<evidence type="ECO:0000256" key="1">
    <source>
        <dbReference type="ARBA" id="ARBA00004417"/>
    </source>
</evidence>
<comment type="similarity">
    <text evidence="2">Belongs to the ABC transporter superfamily.</text>
</comment>
<evidence type="ECO:0000256" key="4">
    <source>
        <dbReference type="ARBA" id="ARBA00022475"/>
    </source>
</evidence>
<dbReference type="InterPro" id="IPR017871">
    <property type="entry name" value="ABC_transporter-like_CS"/>
</dbReference>
<dbReference type="Proteomes" id="UP001368500">
    <property type="component" value="Unassembled WGS sequence"/>
</dbReference>
<evidence type="ECO:0000256" key="5">
    <source>
        <dbReference type="ARBA" id="ARBA00022741"/>
    </source>
</evidence>
<dbReference type="SUPFAM" id="SSF52540">
    <property type="entry name" value="P-loop containing nucleoside triphosphate hydrolases"/>
    <property type="match status" value="2"/>
</dbReference>
<reference evidence="10 11" key="1">
    <citation type="submission" date="2024-04" db="EMBL/GenBank/DDBJ databases">
        <title>Novel species of the genus Ideonella isolated from streams.</title>
        <authorList>
            <person name="Lu H."/>
        </authorList>
    </citation>
    <scope>NUCLEOTIDE SEQUENCE [LARGE SCALE GENOMIC DNA]</scope>
    <source>
        <strain evidence="10 11">BYS139W</strain>
    </source>
</reference>
<feature type="domain" description="ABC transporter" evidence="9">
    <location>
        <begin position="279"/>
        <end position="502"/>
    </location>
</feature>
<keyword evidence="4" id="KW-1003">Cell membrane</keyword>